<sequence>MEDIARLAGVSKSAVSLALNGKPGVSSETRDTILRIANENGYAIKSKPIADDKFKSITFLVFTNSGIVLEQYDHQPFFRELIQYIEERCRNFGYSLLFKSIDVKHINSDLQQLLEVTGSEGIILLGTNLHESHIFQVHQLVRMPLVVLDTYIETLPLPFVQINNTMGADQAAQHLYQLGHTTIGYIESSTRVANFEERKSGFHRSWNKLGLSIAPQHTLSVIPTILSSQESLKAQLQALINSGEPLPTAFFCECDYIAISAIKTLNELGFQIPQDITVVGFDNIAEASIVTPELTTVHVEKKQMAYQAVDLILQEIDNTDQAKTKIKIDTSFIERRSSILLNTRTKAKIGGSSQFIK</sequence>
<dbReference type="PROSITE" id="PS00356">
    <property type="entry name" value="HTH_LACI_1"/>
    <property type="match status" value="1"/>
</dbReference>
<organism evidence="5 6">
    <name type="scientific">Paenibacillus yanchengensis</name>
    <dbReference type="NCBI Taxonomy" id="2035833"/>
    <lineage>
        <taxon>Bacteria</taxon>
        <taxon>Bacillati</taxon>
        <taxon>Bacillota</taxon>
        <taxon>Bacilli</taxon>
        <taxon>Bacillales</taxon>
        <taxon>Paenibacillaceae</taxon>
        <taxon>Paenibacillus</taxon>
    </lineage>
</organism>
<dbReference type="Pfam" id="PF00356">
    <property type="entry name" value="LacI"/>
    <property type="match status" value="1"/>
</dbReference>
<evidence type="ECO:0000259" key="4">
    <source>
        <dbReference type="PROSITE" id="PS50932"/>
    </source>
</evidence>
<dbReference type="Proteomes" id="UP001597362">
    <property type="component" value="Unassembled WGS sequence"/>
</dbReference>
<dbReference type="Pfam" id="PF13377">
    <property type="entry name" value="Peripla_BP_3"/>
    <property type="match status" value="1"/>
</dbReference>
<dbReference type="RefSeq" id="WP_377775412.1">
    <property type="nucleotide sequence ID" value="NZ_JBHUHO010000048.1"/>
</dbReference>
<gene>
    <name evidence="5" type="ORF">ACFSJH_19480</name>
</gene>
<keyword evidence="6" id="KW-1185">Reference proteome</keyword>
<protein>
    <submittedName>
        <fullName evidence="5">LacI family DNA-binding transcriptional regulator</fullName>
    </submittedName>
</protein>
<keyword evidence="3" id="KW-0804">Transcription</keyword>
<dbReference type="InterPro" id="IPR010982">
    <property type="entry name" value="Lambda_DNA-bd_dom_sf"/>
</dbReference>
<keyword evidence="2 5" id="KW-0238">DNA-binding</keyword>
<dbReference type="InterPro" id="IPR028082">
    <property type="entry name" value="Peripla_BP_I"/>
</dbReference>
<dbReference type="SUPFAM" id="SSF53822">
    <property type="entry name" value="Periplasmic binding protein-like I"/>
    <property type="match status" value="1"/>
</dbReference>
<keyword evidence="1" id="KW-0805">Transcription regulation</keyword>
<dbReference type="GO" id="GO:0003677">
    <property type="term" value="F:DNA binding"/>
    <property type="evidence" value="ECO:0007669"/>
    <property type="project" value="UniProtKB-KW"/>
</dbReference>
<feature type="domain" description="HTH lacI-type" evidence="4">
    <location>
        <begin position="1"/>
        <end position="42"/>
    </location>
</feature>
<dbReference type="Gene3D" id="3.40.50.2300">
    <property type="match status" value="2"/>
</dbReference>
<evidence type="ECO:0000313" key="5">
    <source>
        <dbReference type="EMBL" id="MFD2117918.1"/>
    </source>
</evidence>
<dbReference type="PANTHER" id="PTHR30146:SF150">
    <property type="entry name" value="ARABINOSE METABOLISM TRANSCRIPTIONAL REPRESSOR"/>
    <property type="match status" value="1"/>
</dbReference>
<comment type="caution">
    <text evidence="5">The sequence shown here is derived from an EMBL/GenBank/DDBJ whole genome shotgun (WGS) entry which is preliminary data.</text>
</comment>
<dbReference type="EMBL" id="JBHUHO010000048">
    <property type="protein sequence ID" value="MFD2117918.1"/>
    <property type="molecule type" value="Genomic_DNA"/>
</dbReference>
<dbReference type="PANTHER" id="PTHR30146">
    <property type="entry name" value="LACI-RELATED TRANSCRIPTIONAL REPRESSOR"/>
    <property type="match status" value="1"/>
</dbReference>
<name>A0ABW4YQN0_9BACL</name>
<proteinExistence type="predicted"/>
<dbReference type="PROSITE" id="PS50932">
    <property type="entry name" value="HTH_LACI_2"/>
    <property type="match status" value="1"/>
</dbReference>
<accession>A0ABW4YQN0</accession>
<dbReference type="CDD" id="cd01392">
    <property type="entry name" value="HTH_LacI"/>
    <property type="match status" value="1"/>
</dbReference>
<evidence type="ECO:0000256" key="2">
    <source>
        <dbReference type="ARBA" id="ARBA00023125"/>
    </source>
</evidence>
<dbReference type="SMART" id="SM00354">
    <property type="entry name" value="HTH_LACI"/>
    <property type="match status" value="1"/>
</dbReference>
<dbReference type="Gene3D" id="1.10.260.40">
    <property type="entry name" value="lambda repressor-like DNA-binding domains"/>
    <property type="match status" value="1"/>
</dbReference>
<dbReference type="InterPro" id="IPR000843">
    <property type="entry name" value="HTH_LacI"/>
</dbReference>
<dbReference type="InterPro" id="IPR046335">
    <property type="entry name" value="LacI/GalR-like_sensor"/>
</dbReference>
<evidence type="ECO:0000313" key="6">
    <source>
        <dbReference type="Proteomes" id="UP001597362"/>
    </source>
</evidence>
<evidence type="ECO:0000256" key="3">
    <source>
        <dbReference type="ARBA" id="ARBA00023163"/>
    </source>
</evidence>
<evidence type="ECO:0000256" key="1">
    <source>
        <dbReference type="ARBA" id="ARBA00023015"/>
    </source>
</evidence>
<dbReference type="SUPFAM" id="SSF47413">
    <property type="entry name" value="lambda repressor-like DNA-binding domains"/>
    <property type="match status" value="1"/>
</dbReference>
<reference evidence="6" key="1">
    <citation type="journal article" date="2019" name="Int. J. Syst. Evol. Microbiol.">
        <title>The Global Catalogue of Microorganisms (GCM) 10K type strain sequencing project: providing services to taxonomists for standard genome sequencing and annotation.</title>
        <authorList>
            <consortium name="The Broad Institute Genomics Platform"/>
            <consortium name="The Broad Institute Genome Sequencing Center for Infectious Disease"/>
            <person name="Wu L."/>
            <person name="Ma J."/>
        </authorList>
    </citation>
    <scope>NUCLEOTIDE SEQUENCE [LARGE SCALE GENOMIC DNA]</scope>
    <source>
        <strain evidence="6">GH52</strain>
    </source>
</reference>